<dbReference type="Proteomes" id="UP000887581">
    <property type="component" value="Unplaced"/>
</dbReference>
<keyword evidence="1" id="KW-1185">Reference proteome</keyword>
<accession>A0A915PWB2</accession>
<evidence type="ECO:0000313" key="1">
    <source>
        <dbReference type="Proteomes" id="UP000887581"/>
    </source>
</evidence>
<dbReference type="GO" id="GO:0000398">
    <property type="term" value="P:mRNA splicing, via spliceosome"/>
    <property type="evidence" value="ECO:0007669"/>
    <property type="project" value="TreeGrafter"/>
</dbReference>
<name>A0A915PWB2_9BILA</name>
<dbReference type="GO" id="GO:0071011">
    <property type="term" value="C:precatalytic spliceosome"/>
    <property type="evidence" value="ECO:0007669"/>
    <property type="project" value="TreeGrafter"/>
</dbReference>
<dbReference type="Pfam" id="PF07189">
    <property type="entry name" value="SF3b10"/>
    <property type="match status" value="1"/>
</dbReference>
<sequence length="366" mass="41493">MKKHDVPRIVPWEPYKAATAAYVKGSHRPNLLPPLIQYQFANSNSDLLTNKNKLHLAGGNSSPRMSSGEVKIYGLSKVRPVGDGKESPSVARNVEVEKDGNADDAKEIKKLKNDLELERQLTGELKRILVATMGDDLTCHVQSLSEDKVRLARMMTKFEAQLTHDQDRAEDLAILADMWRCKFLAMSIRADEMRNQRYRLFNHCKQLQVLLKRFLSADWNQNREKSTSPALEALINEAHAALKIDLSMFMERSPCDEKVCKPVSLTSNITVTCCKHCIAPTERFHVLSQLDHLQSKYTGTGHADTTRWEWLVNQHRDTYASMIGHPDHLSLIAVCENESRARVRFNLLNQMIAPCGPPPEKSPLDE</sequence>
<dbReference type="AlphaFoldDB" id="A0A915PWB2"/>
<dbReference type="PANTHER" id="PTHR20978">
    <property type="entry name" value="SPLICING FACTOR 3B SUBUNIT 5"/>
    <property type="match status" value="1"/>
</dbReference>
<dbReference type="PANTHER" id="PTHR20978:SF0">
    <property type="entry name" value="SPLICING FACTOR 3B SUBUNIT 5"/>
    <property type="match status" value="1"/>
</dbReference>
<organism evidence="1 2">
    <name type="scientific">Setaria digitata</name>
    <dbReference type="NCBI Taxonomy" id="48799"/>
    <lineage>
        <taxon>Eukaryota</taxon>
        <taxon>Metazoa</taxon>
        <taxon>Ecdysozoa</taxon>
        <taxon>Nematoda</taxon>
        <taxon>Chromadorea</taxon>
        <taxon>Rhabditida</taxon>
        <taxon>Spirurina</taxon>
        <taxon>Spiruromorpha</taxon>
        <taxon>Filarioidea</taxon>
        <taxon>Setariidae</taxon>
        <taxon>Setaria</taxon>
    </lineage>
</organism>
<dbReference type="InterPro" id="IPR009846">
    <property type="entry name" value="SF3b5/RDS3-10"/>
</dbReference>
<dbReference type="GO" id="GO:0005686">
    <property type="term" value="C:U2 snRNP"/>
    <property type="evidence" value="ECO:0007669"/>
    <property type="project" value="TreeGrafter"/>
</dbReference>
<dbReference type="WBParaSite" id="sdigi.contig5.g666.t1">
    <property type="protein sequence ID" value="sdigi.contig5.g666.t1"/>
    <property type="gene ID" value="sdigi.contig5.g666"/>
</dbReference>
<reference evidence="2" key="1">
    <citation type="submission" date="2022-11" db="UniProtKB">
        <authorList>
            <consortium name="WormBaseParasite"/>
        </authorList>
    </citation>
    <scope>IDENTIFICATION</scope>
</reference>
<proteinExistence type="predicted"/>
<evidence type="ECO:0000313" key="2">
    <source>
        <dbReference type="WBParaSite" id="sdigi.contig5.g666.t1"/>
    </source>
</evidence>
<protein>
    <submittedName>
        <fullName evidence="2">Uncharacterized protein</fullName>
    </submittedName>
</protein>